<sequence length="314" mass="35930">MSTSESRYEDMNDLFESDLAAIDCFDDDGIFIPGIKSDRVGDQEQTTSEDGRSTMRSGEEALFDSFVPQEDNTKSNKLLGALSRPSVSKNASNLSLEEVDSGYITDGRELSKCVSRELKNLGMVAEKEFFDILHFNMKSTGGISESEVYYYLLGVKDGRNRSLEKEMKECIKQMRTELEFIGKMKKDQAQYSNILREESDSLRKSAMEVQDLLNKAKSPTFSTNKTELMIPKAVQQEQIPDEKHAREELSKDVLRNLGFKESTINNKEARAMLRAYYNTKQLEYLTGDLEEKFRNREKGRFMEYVAKMRQGTST</sequence>
<evidence type="ECO:0000313" key="3">
    <source>
        <dbReference type="Proteomes" id="UP001161628"/>
    </source>
</evidence>
<dbReference type="Proteomes" id="UP001161628">
    <property type="component" value="Segment"/>
</dbReference>
<evidence type="ECO:0000256" key="1">
    <source>
        <dbReference type="SAM" id="MobiDB-lite"/>
    </source>
</evidence>
<organism evidence="2 3">
    <name type="scientific">Anthurium amnicola virus 1</name>
    <dbReference type="NCBI Taxonomy" id="2793721"/>
    <lineage>
        <taxon>Viruses</taxon>
        <taxon>Riboviria</taxon>
        <taxon>Orthornavirae</taxon>
        <taxon>Negarnaviricota</taxon>
        <taxon>Haploviricotina</taxon>
        <taxon>Monjiviricetes</taxon>
        <taxon>Mononegavirales</taxon>
        <taxon>Rhabdoviridae</taxon>
        <taxon>Betarhabdovirinae</taxon>
        <taxon>Betacytorhabdovirus</taxon>
        <taxon>Betacytorhabdovirus anthurii</taxon>
        <taxon>Cytorhabdovirus anthurii</taxon>
    </lineage>
</organism>
<reference evidence="2" key="2">
    <citation type="journal article" date="2021" name="Viruses">
        <title>Illuminating the Plant Rhabdovirus Landscape through Metatranscriptomics Data.</title>
        <authorList>
            <person name="Bejerman N."/>
            <person name="Dietzgen R.G."/>
            <person name="Debat H."/>
        </authorList>
    </citation>
    <scope>NUCLEOTIDE SEQUENCE</scope>
</reference>
<dbReference type="EMBL" id="BK014302">
    <property type="protein sequence ID" value="DAF42310.1"/>
    <property type="molecule type" value="Viral_cRNA"/>
</dbReference>
<evidence type="ECO:0000313" key="2">
    <source>
        <dbReference type="EMBL" id="DAF42310.1"/>
    </source>
</evidence>
<name>A0A8D9PGX4_9RHAB</name>
<dbReference type="RefSeq" id="YP_010802270.1">
    <property type="nucleotide sequence ID" value="NC_076975.1"/>
</dbReference>
<dbReference type="GeneID" id="80540992"/>
<feature type="region of interest" description="Disordered" evidence="1">
    <location>
        <begin position="36"/>
        <end position="56"/>
    </location>
</feature>
<reference evidence="2" key="1">
    <citation type="journal article" date="2021" name="J. Anim. Genet.">
        <title>Illuminating the plant rhabdovirus landscape through metatranscriptomics data.</title>
        <authorList>
            <person name="Bejerman N."/>
            <person name="Dietzgen R.G."/>
            <person name="Debat H."/>
        </authorList>
    </citation>
    <scope>NUCLEOTIDE SEQUENCE</scope>
</reference>
<proteinExistence type="predicted"/>
<accession>A0A8D9PGX4</accession>
<dbReference type="KEGG" id="vg:80540992"/>
<protein>
    <submittedName>
        <fullName evidence="2">P</fullName>
    </submittedName>
</protein>
<keyword evidence="3" id="KW-1185">Reference proteome</keyword>